<dbReference type="HOGENOM" id="CLU_084469_3_0_9"/>
<dbReference type="PANTHER" id="PTHR43680">
    <property type="entry name" value="NITRATE REDUCTASE MOLYBDENUM COFACTOR ASSEMBLY CHAPERONE"/>
    <property type="match status" value="1"/>
</dbReference>
<dbReference type="SUPFAM" id="SSF89155">
    <property type="entry name" value="TorD-like"/>
    <property type="match status" value="1"/>
</dbReference>
<dbReference type="GO" id="GO:0051082">
    <property type="term" value="F:unfolded protein binding"/>
    <property type="evidence" value="ECO:0007669"/>
    <property type="project" value="InterPro"/>
</dbReference>
<dbReference type="STRING" id="66692.ABC0717"/>
<dbReference type="GO" id="GO:0042128">
    <property type="term" value="P:nitrate assimilation"/>
    <property type="evidence" value="ECO:0007669"/>
    <property type="project" value="UniProtKB-KW"/>
</dbReference>
<reference evidence="2 3" key="5">
    <citation type="journal article" date="2007" name="Extremophiles">
        <title>Intragenomic diversity of the V1 regions of 16S rRNA genes in high-alkaline protease-producing Bacillus clausii spp.</title>
        <authorList>
            <person name="Kageyama Y."/>
            <person name="Takaki Y."/>
            <person name="Shimamura S."/>
            <person name="Nishi S."/>
            <person name="Nogi Y."/>
            <person name="Uchimura K."/>
            <person name="Kobayashi T."/>
            <person name="Hitomi J."/>
            <person name="Ozaki K."/>
            <person name="Kawai S."/>
            <person name="Ito S."/>
            <person name="Horikoshi K."/>
        </authorList>
    </citation>
    <scope>NUCLEOTIDE SEQUENCE [LARGE SCALE GENOMIC DNA]</scope>
    <source>
        <strain evidence="2 3">KSM-K16</strain>
    </source>
</reference>
<dbReference type="EMBL" id="AP006627">
    <property type="protein sequence ID" value="BAD63256.1"/>
    <property type="molecule type" value="Genomic_DNA"/>
</dbReference>
<dbReference type="NCBIfam" id="TIGR00684">
    <property type="entry name" value="narJ"/>
    <property type="match status" value="1"/>
</dbReference>
<evidence type="ECO:0000313" key="2">
    <source>
        <dbReference type="EMBL" id="BAD63256.1"/>
    </source>
</evidence>
<reference evidence="2 3" key="2">
    <citation type="journal article" date="1995" name="Appl. Microbiol. Biotechnol.">
        <title>Purification and properties of an alkaline protease from alkalophilic Bacillus sp. KSM-K16.</title>
        <authorList>
            <person name="Kobayashi T."/>
            <person name="Hakamada Y."/>
            <person name="Adachi S."/>
            <person name="Hitomi J."/>
            <person name="Yoshimatsu T."/>
            <person name="Koike K."/>
            <person name="Kawai S."/>
            <person name="Ito S."/>
        </authorList>
    </citation>
    <scope>NUCLEOTIDE SEQUENCE [LARGE SCALE GENOMIC DNA]</scope>
    <source>
        <strain evidence="2 3">KSM-K16</strain>
    </source>
</reference>
<reference evidence="3" key="4">
    <citation type="submission" date="2003-10" db="EMBL/GenBank/DDBJ databases">
        <title>The complete genome sequence of the alkaliphilic Bacillus clausii KSM-K16.</title>
        <authorList>
            <person name="Takaki Y."/>
            <person name="Kageyama Y."/>
            <person name="Shimamura S."/>
            <person name="Suzuki H."/>
            <person name="Nishi S."/>
            <person name="Hatada Y."/>
            <person name="Kawai S."/>
            <person name="Ito S."/>
            <person name="Horikoshi K."/>
        </authorList>
    </citation>
    <scope>NUCLEOTIDE SEQUENCE [LARGE SCALE GENOMIC DNA]</scope>
    <source>
        <strain evidence="3">KSM-K16</strain>
    </source>
</reference>
<keyword evidence="1" id="KW-0534">Nitrate assimilation</keyword>
<dbReference type="GO" id="GO:0016530">
    <property type="term" value="F:metallochaperone activity"/>
    <property type="evidence" value="ECO:0007669"/>
    <property type="project" value="TreeGrafter"/>
</dbReference>
<dbReference type="GO" id="GO:0051131">
    <property type="term" value="P:chaperone-mediated protein complex assembly"/>
    <property type="evidence" value="ECO:0007669"/>
    <property type="project" value="InterPro"/>
</dbReference>
<dbReference type="PANTHER" id="PTHR43680:SF2">
    <property type="entry name" value="NITRATE REDUCTASE MOLYBDENUM COFACTOR ASSEMBLY CHAPERONE NARJ"/>
    <property type="match status" value="1"/>
</dbReference>
<dbReference type="InterPro" id="IPR003765">
    <property type="entry name" value="NO3_reductase_chaperone_NarJ"/>
</dbReference>
<organism evidence="2 3">
    <name type="scientific">Shouchella clausii (strain KSM-K16)</name>
    <name type="common">Alkalihalobacillus clausii</name>
    <dbReference type="NCBI Taxonomy" id="66692"/>
    <lineage>
        <taxon>Bacteria</taxon>
        <taxon>Bacillati</taxon>
        <taxon>Bacillota</taxon>
        <taxon>Bacilli</taxon>
        <taxon>Bacillales</taxon>
        <taxon>Bacillaceae</taxon>
        <taxon>Shouchella</taxon>
    </lineage>
</organism>
<keyword evidence="2" id="KW-0560">Oxidoreductase</keyword>
<dbReference type="InterPro" id="IPR036411">
    <property type="entry name" value="TorD-like_sf"/>
</dbReference>
<evidence type="ECO:0000313" key="3">
    <source>
        <dbReference type="Proteomes" id="UP000001168"/>
    </source>
</evidence>
<dbReference type="GO" id="GO:0016491">
    <property type="term" value="F:oxidoreductase activity"/>
    <property type="evidence" value="ECO:0007669"/>
    <property type="project" value="UniProtKB-KW"/>
</dbReference>
<reference evidence="2 3" key="1">
    <citation type="journal article" date="1994" name="J. Ferment. Bioeng.">
        <title>Molecular cloning and nucleotide sequence of the gene for an alkaline protease from the alkalophilic Bacillus sp. KSM-K16.</title>
        <authorList>
            <person name="Hakamada Y."/>
            <person name="Kobayashi T."/>
            <person name="Hitomi J."/>
            <person name="Kawai S."/>
            <person name="Ito S."/>
        </authorList>
    </citation>
    <scope>NUCLEOTIDE SEQUENCE [LARGE SCALE GENOMIC DNA]</scope>
    <source>
        <strain evidence="2 3">KSM-K16</strain>
    </source>
</reference>
<dbReference type="Proteomes" id="UP000001168">
    <property type="component" value="Chromosome"/>
</dbReference>
<dbReference type="KEGG" id="bcl:ABC0717"/>
<evidence type="ECO:0000256" key="1">
    <source>
        <dbReference type="ARBA" id="ARBA00023063"/>
    </source>
</evidence>
<dbReference type="InterPro" id="IPR020945">
    <property type="entry name" value="DMSO/NO3_reduct_chaperone"/>
</dbReference>
<name>Q5WK49_SHOC1</name>
<protein>
    <submittedName>
        <fullName evidence="2">Respiratory nitrate reductase delta chain</fullName>
        <ecNumber evidence="2">1.7.99.4</ecNumber>
    </submittedName>
</protein>
<dbReference type="AlphaFoldDB" id="Q5WK49"/>
<reference evidence="2 3" key="3">
    <citation type="journal article" date="1997" name="Protein Eng.">
        <title>High-resolution crystal structure of M-protease: phylogeny aided analysis of the high-alkaline adaptation mechanism.</title>
        <authorList>
            <person name="Shirai T."/>
            <person name="Suzuki A."/>
            <person name="Yamane T."/>
            <person name="Ashida T."/>
            <person name="Kobayashi T."/>
            <person name="Ito S."/>
        </authorList>
    </citation>
    <scope>NUCLEOTIDE SEQUENCE [LARGE SCALE GENOMIC DNA]</scope>
    <source>
        <strain evidence="2 3">KSM-K16</strain>
    </source>
</reference>
<dbReference type="Pfam" id="PF02613">
    <property type="entry name" value="Nitrate_red_del"/>
    <property type="match status" value="1"/>
</dbReference>
<sequence>MCIAPKGMKALGSVARAAAQRALVAKAAKRCMKKISTGGFGVIDLEKLHEQKSRFAFFARQLMYPEKLDFHPDVWTEALTAGHPAHPSLQKYWHLMQNYSFEQIEEMYVQTFDFQKDTTLYMTFYKYEDSRERGALLVRLKQAYELFGLAIEGTELSDYLPLMCEFLYAAPWQGHEQQAASSLDLMLAVMEDGTYHLLNALEKADSPYFHLIKGLRETFKVCVIQEAPGK</sequence>
<dbReference type="eggNOG" id="COG2180">
    <property type="taxonomic scope" value="Bacteria"/>
</dbReference>
<gene>
    <name evidence="2" type="primary">narJ</name>
    <name evidence="2" type="ordered locus">ABC0717</name>
</gene>
<dbReference type="Gene3D" id="1.10.3480.10">
    <property type="entry name" value="TorD-like"/>
    <property type="match status" value="1"/>
</dbReference>
<keyword evidence="3" id="KW-1185">Reference proteome</keyword>
<proteinExistence type="predicted"/>
<dbReference type="EC" id="1.7.99.4" evidence="2"/>
<accession>Q5WK49</accession>